<evidence type="ECO:0000313" key="5">
    <source>
        <dbReference type="Proteomes" id="UP000605970"/>
    </source>
</evidence>
<feature type="region of interest" description="Disordered" evidence="3">
    <location>
        <begin position="126"/>
        <end position="349"/>
    </location>
</feature>
<feature type="compositionally biased region" description="Gly residues" evidence="3">
    <location>
        <begin position="658"/>
        <end position="667"/>
    </location>
</feature>
<feature type="region of interest" description="Disordered" evidence="3">
    <location>
        <begin position="644"/>
        <end position="674"/>
    </location>
</feature>
<dbReference type="GO" id="GO:0017148">
    <property type="term" value="P:negative regulation of translation"/>
    <property type="evidence" value="ECO:0007669"/>
    <property type="project" value="TreeGrafter"/>
</dbReference>
<dbReference type="GO" id="GO:0036464">
    <property type="term" value="C:cytoplasmic ribonucleoprotein granule"/>
    <property type="evidence" value="ECO:0007669"/>
    <property type="project" value="UniProtKB-ARBA"/>
</dbReference>
<dbReference type="Pfam" id="PF10477">
    <property type="entry name" value="EIF4E-T"/>
    <property type="match status" value="1"/>
</dbReference>
<comment type="caution">
    <text evidence="4">The sequence shown here is derived from an EMBL/GenBank/DDBJ whole genome shotgun (WGS) entry which is preliminary data.</text>
</comment>
<dbReference type="GO" id="GO:0005634">
    <property type="term" value="C:nucleus"/>
    <property type="evidence" value="ECO:0007669"/>
    <property type="project" value="TreeGrafter"/>
</dbReference>
<keyword evidence="2" id="KW-0963">Cytoplasm</keyword>
<dbReference type="EMBL" id="JABEBT010000015">
    <property type="protein sequence ID" value="KAF7638080.1"/>
    <property type="molecule type" value="Genomic_DNA"/>
</dbReference>
<protein>
    <submittedName>
        <fullName evidence="4">Uncharacterized protein</fullName>
    </submittedName>
</protein>
<dbReference type="PANTHER" id="PTHR12269">
    <property type="entry name" value="EUKARYOTIC TRANSLATION INITIATION FACTOR 4E TRANSPORTER"/>
    <property type="match status" value="1"/>
</dbReference>
<organism evidence="4 5">
    <name type="scientific">Meloidogyne graminicola</name>
    <dbReference type="NCBI Taxonomy" id="189291"/>
    <lineage>
        <taxon>Eukaryota</taxon>
        <taxon>Metazoa</taxon>
        <taxon>Ecdysozoa</taxon>
        <taxon>Nematoda</taxon>
        <taxon>Chromadorea</taxon>
        <taxon>Rhabditida</taxon>
        <taxon>Tylenchina</taxon>
        <taxon>Tylenchomorpha</taxon>
        <taxon>Tylenchoidea</taxon>
        <taxon>Meloidogynidae</taxon>
        <taxon>Meloidogyninae</taxon>
        <taxon>Meloidogyne</taxon>
    </lineage>
</organism>
<dbReference type="Proteomes" id="UP000605970">
    <property type="component" value="Unassembled WGS sequence"/>
</dbReference>
<keyword evidence="5" id="KW-1185">Reference proteome</keyword>
<reference evidence="4" key="1">
    <citation type="journal article" date="2020" name="Ecol. Evol.">
        <title>Genome structure and content of the rice root-knot nematode (Meloidogyne graminicola).</title>
        <authorList>
            <person name="Phan N.T."/>
            <person name="Danchin E.G.J."/>
            <person name="Klopp C."/>
            <person name="Perfus-Barbeoch L."/>
            <person name="Kozlowski D.K."/>
            <person name="Koutsovoulos G.D."/>
            <person name="Lopez-Roques C."/>
            <person name="Bouchez O."/>
            <person name="Zahm M."/>
            <person name="Besnard G."/>
            <person name="Bellafiore S."/>
        </authorList>
    </citation>
    <scope>NUCLEOTIDE SEQUENCE</scope>
    <source>
        <strain evidence="4">VN-18</strain>
    </source>
</reference>
<feature type="compositionally biased region" description="Polar residues" evidence="3">
    <location>
        <begin position="320"/>
        <end position="349"/>
    </location>
</feature>
<dbReference type="PANTHER" id="PTHR12269:SF1">
    <property type="entry name" value="EUKARYOTIC TRANSLATION INITIATION FACTOR 4E TRANSPORTER"/>
    <property type="match status" value="1"/>
</dbReference>
<accession>A0A8S9ZXW7</accession>
<feature type="compositionally biased region" description="Low complexity" evidence="3">
    <location>
        <begin position="191"/>
        <end position="200"/>
    </location>
</feature>
<dbReference type="OrthoDB" id="8916892at2759"/>
<feature type="compositionally biased region" description="Polar residues" evidence="3">
    <location>
        <begin position="166"/>
        <end position="177"/>
    </location>
</feature>
<dbReference type="AlphaFoldDB" id="A0A8S9ZXW7"/>
<evidence type="ECO:0000256" key="1">
    <source>
        <dbReference type="ARBA" id="ARBA00004496"/>
    </source>
</evidence>
<sequence>MTKNNENSDDNKGTDTSPTKTLSNTSIEQQLQQTFRYNREEMLALRDAKLSRTRPPELSRDFDSDKGLFSPDKWVQYKWQCEGIEPRRRRQHIIPVSGANAYPIGSKTLSSILESTIAATKNDDLLDNHNTMLSPQRRGFSSGCKAASPPKSDNKSHHQQQQSSSGRSRWQIKNNGSDFKPAFQKNALEASSRSSRSGSSQNNTSVGGKDGINNSSWNNSGHKHGDKNRRSGERERTRSTTTETDQVPEWVAAGPTSVFDVIELKGFDDEEEEQTANEKKRRRSRGRKDSIGNNNLKSNSETSAVCQKSSSIRQKRQSSEDITSNKSQNNIHNISRPSSHKTPQQSDSFYSSLSPVKVIMASDLESSILREHAEKLEKEKASILSDESNKTFDLLAALGIQPSNNKDVVGDKTISETKLPNSDAEFAACILGLPIDQIAKIMPNMLPSVNTEPQQQQDQPTTSRLIRWQKATLNAAKSENNLSRIGDEELKMALKRDLMVNDDSRMNKNLLPPRGQFIPNGQQPFVFNPPIGGPYGGGNQFQGGVHHFQNVGPSHHNNFVLPPYAAVPFTSSQQQFFPPFGSSTGLNHPNYNQNRQQSPFNPMNNPLHFPPPLVNPQQQMSAHHQNLLNSPAFMPTSVMRQMSKMPGCGSSVNSGGESPSGGGGGGSTTNISAAGLGPNNTSALLQKMFAEPVMFNPAIGGPYGGGSPFPGGGHHFQNVGPSHHSNFALPPYAMPFTPNQQFFHPFGSSSGLTHSNYNQNRQQSPFNAMNAPMNFPPPLVNPQQQMSAHHQNLINSPAFMPTSVMRQMSKMPGCGSSVNSGGDSTSVGGATLAAAATGLSSSNTSALLQKMFAEAKRNESQQQQTQSTGRAILGCDPNLEIGFLSPTEAQGSNPS</sequence>
<evidence type="ECO:0000256" key="3">
    <source>
        <dbReference type="SAM" id="MobiDB-lite"/>
    </source>
</evidence>
<feature type="compositionally biased region" description="Polar residues" evidence="3">
    <location>
        <begin position="14"/>
        <end position="27"/>
    </location>
</feature>
<proteinExistence type="predicted"/>
<name>A0A8S9ZXW7_9BILA</name>
<feature type="compositionally biased region" description="Polar residues" evidence="3">
    <location>
        <begin position="291"/>
        <end position="306"/>
    </location>
</feature>
<feature type="compositionally biased region" description="Basic and acidic residues" evidence="3">
    <location>
        <begin position="228"/>
        <end position="238"/>
    </location>
</feature>
<evidence type="ECO:0000313" key="4">
    <source>
        <dbReference type="EMBL" id="KAF7638080.1"/>
    </source>
</evidence>
<comment type="subcellular location">
    <subcellularLocation>
        <location evidence="1">Cytoplasm</location>
    </subcellularLocation>
</comment>
<feature type="compositionally biased region" description="Polar residues" evidence="3">
    <location>
        <begin position="201"/>
        <end position="220"/>
    </location>
</feature>
<feature type="region of interest" description="Disordered" evidence="3">
    <location>
        <begin position="1"/>
        <end position="27"/>
    </location>
</feature>
<evidence type="ECO:0000256" key="2">
    <source>
        <dbReference type="ARBA" id="ARBA00022490"/>
    </source>
</evidence>
<dbReference type="GO" id="GO:0003729">
    <property type="term" value="F:mRNA binding"/>
    <property type="evidence" value="ECO:0007669"/>
    <property type="project" value="TreeGrafter"/>
</dbReference>
<gene>
    <name evidence="4" type="ORF">Mgra_00002533</name>
</gene>
<dbReference type="InterPro" id="IPR018862">
    <property type="entry name" value="eIF4E-T"/>
</dbReference>